<dbReference type="Proteomes" id="UP000053144">
    <property type="component" value="Chromosome 2"/>
</dbReference>
<dbReference type="AlphaFoldDB" id="A0A0L9TYG7"/>
<evidence type="ECO:0000313" key="3">
    <source>
        <dbReference type="Proteomes" id="UP000053144"/>
    </source>
</evidence>
<gene>
    <name evidence="2" type="ORF">LR48_Vigan02g137900</name>
</gene>
<proteinExistence type="predicted"/>
<feature type="region of interest" description="Disordered" evidence="1">
    <location>
        <begin position="1"/>
        <end position="40"/>
    </location>
</feature>
<dbReference type="Gramene" id="KOM35229">
    <property type="protein sequence ID" value="KOM35229"/>
    <property type="gene ID" value="LR48_Vigan02g137900"/>
</dbReference>
<feature type="compositionally biased region" description="Polar residues" evidence="1">
    <location>
        <begin position="148"/>
        <end position="160"/>
    </location>
</feature>
<name>A0A0L9TYG7_PHAAN</name>
<feature type="compositionally biased region" description="Basic and acidic residues" evidence="1">
    <location>
        <begin position="1"/>
        <end position="11"/>
    </location>
</feature>
<protein>
    <submittedName>
        <fullName evidence="2">Uncharacterized protein</fullName>
    </submittedName>
</protein>
<accession>A0A0L9TYG7</accession>
<evidence type="ECO:0000313" key="2">
    <source>
        <dbReference type="EMBL" id="KOM35229.1"/>
    </source>
</evidence>
<reference evidence="3" key="1">
    <citation type="journal article" date="2015" name="Proc. Natl. Acad. Sci. U.S.A.">
        <title>Genome sequencing of adzuki bean (Vigna angularis) provides insight into high starch and low fat accumulation and domestication.</title>
        <authorList>
            <person name="Yang K."/>
            <person name="Tian Z."/>
            <person name="Chen C."/>
            <person name="Luo L."/>
            <person name="Zhao B."/>
            <person name="Wang Z."/>
            <person name="Yu L."/>
            <person name="Li Y."/>
            <person name="Sun Y."/>
            <person name="Li W."/>
            <person name="Chen Y."/>
            <person name="Li Y."/>
            <person name="Zhang Y."/>
            <person name="Ai D."/>
            <person name="Zhao J."/>
            <person name="Shang C."/>
            <person name="Ma Y."/>
            <person name="Wu B."/>
            <person name="Wang M."/>
            <person name="Gao L."/>
            <person name="Sun D."/>
            <person name="Zhang P."/>
            <person name="Guo F."/>
            <person name="Wang W."/>
            <person name="Li Y."/>
            <person name="Wang J."/>
            <person name="Varshney R.K."/>
            <person name="Wang J."/>
            <person name="Ling H.Q."/>
            <person name="Wan P."/>
        </authorList>
    </citation>
    <scope>NUCLEOTIDE SEQUENCE</scope>
    <source>
        <strain evidence="3">cv. Jingnong 6</strain>
    </source>
</reference>
<sequence length="175" mass="19405">MSHSSGNDKESLGFQRGSAEEAERKRGRREEEKGETQRKRGRSIKISLVLFTVEEIEEENKRNSRVSQVSGFSTSKLFSVEVEEDRSGEGTPSATRIAAGRGVRSSLLPPFRAIEEKLFQSDTGLRLGTSSHRRQRSALLTLRFGASSLPSPSNTASATKRGQGRRQLPNPEHHL</sequence>
<organism evidence="2 3">
    <name type="scientific">Phaseolus angularis</name>
    <name type="common">Azuki bean</name>
    <name type="synonym">Vigna angularis</name>
    <dbReference type="NCBI Taxonomy" id="3914"/>
    <lineage>
        <taxon>Eukaryota</taxon>
        <taxon>Viridiplantae</taxon>
        <taxon>Streptophyta</taxon>
        <taxon>Embryophyta</taxon>
        <taxon>Tracheophyta</taxon>
        <taxon>Spermatophyta</taxon>
        <taxon>Magnoliopsida</taxon>
        <taxon>eudicotyledons</taxon>
        <taxon>Gunneridae</taxon>
        <taxon>Pentapetalae</taxon>
        <taxon>rosids</taxon>
        <taxon>fabids</taxon>
        <taxon>Fabales</taxon>
        <taxon>Fabaceae</taxon>
        <taxon>Papilionoideae</taxon>
        <taxon>50 kb inversion clade</taxon>
        <taxon>NPAAA clade</taxon>
        <taxon>indigoferoid/millettioid clade</taxon>
        <taxon>Phaseoleae</taxon>
        <taxon>Vigna</taxon>
    </lineage>
</organism>
<feature type="compositionally biased region" description="Basic and acidic residues" evidence="1">
    <location>
        <begin position="18"/>
        <end position="38"/>
    </location>
</feature>
<dbReference type="EMBL" id="CM003372">
    <property type="protein sequence ID" value="KOM35229.1"/>
    <property type="molecule type" value="Genomic_DNA"/>
</dbReference>
<feature type="region of interest" description="Disordered" evidence="1">
    <location>
        <begin position="142"/>
        <end position="175"/>
    </location>
</feature>
<evidence type="ECO:0000256" key="1">
    <source>
        <dbReference type="SAM" id="MobiDB-lite"/>
    </source>
</evidence>